<accession>A0A5Q5BS03</accession>
<dbReference type="AlphaFoldDB" id="A0A5Q5BS03"/>
<dbReference type="EMBL" id="CP000384">
    <property type="protein sequence ID" value="ABG11311.1"/>
    <property type="molecule type" value="Genomic_DNA"/>
</dbReference>
<organism evidence="1">
    <name type="scientific">Mycobacterium sp. (strain MCS)</name>
    <dbReference type="NCBI Taxonomy" id="164756"/>
    <lineage>
        <taxon>Bacteria</taxon>
        <taxon>Bacillati</taxon>
        <taxon>Actinomycetota</taxon>
        <taxon>Actinomycetes</taxon>
        <taxon>Mycobacteriales</taxon>
        <taxon>Mycobacteriaceae</taxon>
        <taxon>Mycobacterium</taxon>
    </lineage>
</organism>
<name>A0A5Q5BS03_MYCSS</name>
<proteinExistence type="predicted"/>
<dbReference type="KEGG" id="mmc:Mmcs_5209"/>
<reference evidence="1" key="1">
    <citation type="submission" date="2006-06" db="EMBL/GenBank/DDBJ databases">
        <title>Complete sequence of chromosome of Mycobacterium sp. MCS.</title>
        <authorList>
            <consortium name="US DOE Joint Genome Institute"/>
            <person name="Copeland A."/>
            <person name="Lucas S."/>
            <person name="Lapidus A."/>
            <person name="Barry K."/>
            <person name="Detter J.C."/>
            <person name="Glavina del Rio T."/>
            <person name="Hammon N."/>
            <person name="Israni S."/>
            <person name="Dalin E."/>
            <person name="Tice H."/>
            <person name="Pitluck S."/>
            <person name="Martinez M."/>
            <person name="Schmutz J."/>
            <person name="Larimer F."/>
            <person name="Land M."/>
            <person name="Hauser L."/>
            <person name="Kyrpides N."/>
            <person name="Kim E."/>
            <person name="Miller C.D."/>
            <person name="Hughes J.E."/>
            <person name="Anderson A.J."/>
            <person name="Sims R.C."/>
            <person name="Richardson P."/>
        </authorList>
    </citation>
    <scope>NUCLEOTIDE SEQUENCE [LARGE SCALE GENOMIC DNA]</scope>
    <source>
        <strain evidence="1">MCS</strain>
    </source>
</reference>
<gene>
    <name evidence="1" type="ordered locus">Mmcs_5209</name>
</gene>
<protein>
    <submittedName>
        <fullName evidence="1">Uncharacterized protein</fullName>
    </submittedName>
</protein>
<evidence type="ECO:0000313" key="1">
    <source>
        <dbReference type="EMBL" id="ABG11311.1"/>
    </source>
</evidence>
<sequence length="46" mass="4770">MHNGLTPRVGPLCLPTLSIHGYEVISGTAIPAVAGVLTEFFLHPAA</sequence>